<organism evidence="2 3">
    <name type="scientific">Pseudomonas juntendi</name>
    <dbReference type="NCBI Taxonomy" id="2666183"/>
    <lineage>
        <taxon>Bacteria</taxon>
        <taxon>Pseudomonadati</taxon>
        <taxon>Pseudomonadota</taxon>
        <taxon>Gammaproteobacteria</taxon>
        <taxon>Pseudomonadales</taxon>
        <taxon>Pseudomonadaceae</taxon>
        <taxon>Pseudomonas</taxon>
    </lineage>
</organism>
<name>A0A7W2JG62_9PSED</name>
<keyword evidence="1" id="KW-1133">Transmembrane helix</keyword>
<keyword evidence="1" id="KW-0472">Membrane</keyword>
<keyword evidence="1" id="KW-0812">Transmembrane</keyword>
<dbReference type="EMBL" id="JACGCU010000005">
    <property type="protein sequence ID" value="MBA6058427.1"/>
    <property type="molecule type" value="Genomic_DNA"/>
</dbReference>
<feature type="transmembrane region" description="Helical" evidence="1">
    <location>
        <begin position="6"/>
        <end position="29"/>
    </location>
</feature>
<evidence type="ECO:0000313" key="3">
    <source>
        <dbReference type="Proteomes" id="UP000556620"/>
    </source>
</evidence>
<proteinExistence type="predicted"/>
<evidence type="ECO:0000256" key="1">
    <source>
        <dbReference type="SAM" id="Phobius"/>
    </source>
</evidence>
<feature type="transmembrane region" description="Helical" evidence="1">
    <location>
        <begin position="98"/>
        <end position="120"/>
    </location>
</feature>
<dbReference type="Proteomes" id="UP000556620">
    <property type="component" value="Unassembled WGS sequence"/>
</dbReference>
<dbReference type="AlphaFoldDB" id="A0A7W2JG62"/>
<reference evidence="2 3" key="1">
    <citation type="submission" date="2020-07" db="EMBL/GenBank/DDBJ databases">
        <title>Diversity of carbapenemase encoding genes among Pseudomonas putida group clinical isolates in a tertiary Brazilian hospital.</title>
        <authorList>
            <person name="Alberto-Lei F."/>
            <person name="Nodari C.S."/>
            <person name="Streling A.P."/>
            <person name="Paulino J.T."/>
            <person name="Bessa-Neto F.O."/>
            <person name="Cayo R."/>
            <person name="Gales A.C."/>
        </authorList>
    </citation>
    <scope>NUCLEOTIDE SEQUENCE [LARGE SCALE GENOMIC DNA]</scope>
    <source>
        <strain evidence="2 3">14535</strain>
    </source>
</reference>
<dbReference type="RefSeq" id="WP_182365391.1">
    <property type="nucleotide sequence ID" value="NZ_JACGCU010000005.1"/>
</dbReference>
<protein>
    <submittedName>
        <fullName evidence="2">Uncharacterized protein</fullName>
    </submittedName>
</protein>
<evidence type="ECO:0000313" key="2">
    <source>
        <dbReference type="EMBL" id="MBA6058427.1"/>
    </source>
</evidence>
<gene>
    <name evidence="2" type="ORF">H4C44_04470</name>
</gene>
<accession>A0A7W2JG62</accession>
<sequence length="124" mass="13592">MSAEALTIIASILLACMAISVCVMVYLACRSIEAIEKALAKCKYIQSNRENFSAAGLVGKLMRTCLAANMLMIPGLFVRKGVADVSDLENFPRPIKRVLLPSWMGLVMSTTLFFAFNWLVGVLK</sequence>
<comment type="caution">
    <text evidence="2">The sequence shown here is derived from an EMBL/GenBank/DDBJ whole genome shotgun (WGS) entry which is preliminary data.</text>
</comment>